<name>A0A0K2SWK7_LEPSM</name>
<organism evidence="2">
    <name type="scientific">Lepeophtheirus salmonis</name>
    <name type="common">Salmon louse</name>
    <name type="synonym">Caligus salmonis</name>
    <dbReference type="NCBI Taxonomy" id="72036"/>
    <lineage>
        <taxon>Eukaryota</taxon>
        <taxon>Metazoa</taxon>
        <taxon>Ecdysozoa</taxon>
        <taxon>Arthropoda</taxon>
        <taxon>Crustacea</taxon>
        <taxon>Multicrustacea</taxon>
        <taxon>Hexanauplia</taxon>
        <taxon>Copepoda</taxon>
        <taxon>Siphonostomatoida</taxon>
        <taxon>Caligidae</taxon>
        <taxon>Lepeophtheirus</taxon>
    </lineage>
</organism>
<dbReference type="AlphaFoldDB" id="A0A0K2SWK7"/>
<keyword evidence="1" id="KW-0472">Membrane</keyword>
<evidence type="ECO:0000256" key="1">
    <source>
        <dbReference type="SAM" id="Phobius"/>
    </source>
</evidence>
<protein>
    <submittedName>
        <fullName evidence="2">Uncharacterized protein</fullName>
    </submittedName>
</protein>
<keyword evidence="1" id="KW-1133">Transmembrane helix</keyword>
<reference evidence="2" key="1">
    <citation type="submission" date="2014-05" db="EMBL/GenBank/DDBJ databases">
        <authorList>
            <person name="Chronopoulou M."/>
        </authorList>
    </citation>
    <scope>NUCLEOTIDE SEQUENCE</scope>
    <source>
        <tissue evidence="2">Whole organism</tissue>
    </source>
</reference>
<sequence length="32" mass="3861">MKNLQQLTLIIVYVVYHVKLIFVLIYFVSTFN</sequence>
<accession>A0A0K2SWK7</accession>
<proteinExistence type="predicted"/>
<feature type="transmembrane region" description="Helical" evidence="1">
    <location>
        <begin position="7"/>
        <end position="28"/>
    </location>
</feature>
<dbReference type="EMBL" id="HACA01000802">
    <property type="protein sequence ID" value="CDW18163.1"/>
    <property type="molecule type" value="Transcribed_RNA"/>
</dbReference>
<evidence type="ECO:0000313" key="2">
    <source>
        <dbReference type="EMBL" id="CDW18163.1"/>
    </source>
</evidence>
<keyword evidence="1" id="KW-0812">Transmembrane</keyword>